<sequence>MLDKEKTILVVDDIQPSRETVINCLRVLGYKNTREAADGKEALEVLEKSQDIQLVISDWKMPRMNGVDLLRSMRSESRWEDLPFIFLTSKSESEDVAEASDLGVTEYMIKPLSIDVFAEKVDSLGSGNPRQKLSTVLKGVKKDCSRKDFSRAVTRLTGLLEELPSMRSRIYFEMASVYFQAGEIKRARAVVEQALSINHLLGKAWFLKAELEKEEQNWQEARASLNRALEIQPRNADYFLCLGDTLLYLEDNMKARESFQRAMNIAPEEDWIKTRTWDIYLKHDLCREAEASFGSLLINCLSSDVLNNYAVALRKKGEMARAVELYAVALKKDPDNPGLLFNAAVSDYYNGNFRRAVNRLERAIELQPGFAQAEAFLKKLTKES</sequence>
<dbReference type="Pfam" id="PF00072">
    <property type="entry name" value="Response_reg"/>
    <property type="match status" value="1"/>
</dbReference>
<dbReference type="PROSITE" id="PS50110">
    <property type="entry name" value="RESPONSE_REGULATORY"/>
    <property type="match status" value="1"/>
</dbReference>
<dbReference type="InterPro" id="IPR011990">
    <property type="entry name" value="TPR-like_helical_dom_sf"/>
</dbReference>
<dbReference type="Gene3D" id="1.25.40.10">
    <property type="entry name" value="Tetratricopeptide repeat domain"/>
    <property type="match status" value="2"/>
</dbReference>
<gene>
    <name evidence="5" type="ORF">Dthio_PD1380</name>
</gene>
<evidence type="ECO:0000313" key="5">
    <source>
        <dbReference type="EMBL" id="EFI34041.1"/>
    </source>
</evidence>
<proteinExistence type="predicted"/>
<dbReference type="OrthoDB" id="9786548at2"/>
<dbReference type="InterPro" id="IPR019734">
    <property type="entry name" value="TPR_rpt"/>
</dbReference>
<dbReference type="PROSITE" id="PS50005">
    <property type="entry name" value="TPR"/>
    <property type="match status" value="3"/>
</dbReference>
<dbReference type="SMART" id="SM00448">
    <property type="entry name" value="REC"/>
    <property type="match status" value="1"/>
</dbReference>
<evidence type="ECO:0000256" key="2">
    <source>
        <dbReference type="PROSITE-ProRule" id="PRU00169"/>
    </source>
</evidence>
<evidence type="ECO:0000256" key="1">
    <source>
        <dbReference type="ARBA" id="ARBA00022553"/>
    </source>
</evidence>
<dbReference type="SUPFAM" id="SSF52172">
    <property type="entry name" value="CheY-like"/>
    <property type="match status" value="1"/>
</dbReference>
<feature type="repeat" description="TPR" evidence="3">
    <location>
        <begin position="236"/>
        <end position="269"/>
    </location>
</feature>
<dbReference type="Pfam" id="PF14559">
    <property type="entry name" value="TPR_19"/>
    <property type="match status" value="1"/>
</dbReference>
<dbReference type="Pfam" id="PF13432">
    <property type="entry name" value="TPR_16"/>
    <property type="match status" value="1"/>
</dbReference>
<organism evidence="5 6">
    <name type="scientific">Desulfonatronospira thiodismutans ASO3-1</name>
    <dbReference type="NCBI Taxonomy" id="555779"/>
    <lineage>
        <taxon>Bacteria</taxon>
        <taxon>Pseudomonadati</taxon>
        <taxon>Thermodesulfobacteriota</taxon>
        <taxon>Desulfovibrionia</taxon>
        <taxon>Desulfovibrionales</taxon>
        <taxon>Desulfonatronovibrionaceae</taxon>
        <taxon>Desulfonatronospira</taxon>
    </lineage>
</organism>
<evidence type="ECO:0000259" key="4">
    <source>
        <dbReference type="PROSITE" id="PS50110"/>
    </source>
</evidence>
<dbReference type="RefSeq" id="WP_008871390.1">
    <property type="nucleotide sequence ID" value="NZ_ACJN02000003.1"/>
</dbReference>
<feature type="modified residue" description="4-aspartylphosphate" evidence="2">
    <location>
        <position position="58"/>
    </location>
</feature>
<name>D6STM5_9BACT</name>
<dbReference type="eggNOG" id="COG0457">
    <property type="taxonomic scope" value="Bacteria"/>
</dbReference>
<dbReference type="PANTHER" id="PTHR44591:SF3">
    <property type="entry name" value="RESPONSE REGULATORY DOMAIN-CONTAINING PROTEIN"/>
    <property type="match status" value="1"/>
</dbReference>
<keyword evidence="1 2" id="KW-0597">Phosphoprotein</keyword>
<dbReference type="Gene3D" id="3.40.50.2300">
    <property type="match status" value="1"/>
</dbReference>
<dbReference type="eggNOG" id="COG2197">
    <property type="taxonomic scope" value="Bacteria"/>
</dbReference>
<dbReference type="SMART" id="SM00028">
    <property type="entry name" value="TPR"/>
    <property type="match status" value="5"/>
</dbReference>
<keyword evidence="3" id="KW-0802">TPR repeat</keyword>
<dbReference type="EMBL" id="ACJN02000003">
    <property type="protein sequence ID" value="EFI34041.1"/>
    <property type="molecule type" value="Genomic_DNA"/>
</dbReference>
<feature type="domain" description="Response regulatory" evidence="4">
    <location>
        <begin position="7"/>
        <end position="125"/>
    </location>
</feature>
<dbReference type="Proteomes" id="UP000005496">
    <property type="component" value="Unassembled WGS sequence"/>
</dbReference>
<dbReference type="InterPro" id="IPR050595">
    <property type="entry name" value="Bact_response_regulator"/>
</dbReference>
<comment type="caution">
    <text evidence="5">The sequence shown here is derived from an EMBL/GenBank/DDBJ whole genome shotgun (WGS) entry which is preliminary data.</text>
</comment>
<feature type="repeat" description="TPR" evidence="3">
    <location>
        <begin position="202"/>
        <end position="235"/>
    </location>
</feature>
<evidence type="ECO:0000313" key="6">
    <source>
        <dbReference type="Proteomes" id="UP000005496"/>
    </source>
</evidence>
<protein>
    <submittedName>
        <fullName evidence="5">Response regulator receiver protein</fullName>
    </submittedName>
</protein>
<dbReference type="PANTHER" id="PTHR44591">
    <property type="entry name" value="STRESS RESPONSE REGULATOR PROTEIN 1"/>
    <property type="match status" value="1"/>
</dbReference>
<feature type="repeat" description="TPR" evidence="3">
    <location>
        <begin position="303"/>
        <end position="336"/>
    </location>
</feature>
<dbReference type="AlphaFoldDB" id="D6STM5"/>
<dbReference type="InterPro" id="IPR011006">
    <property type="entry name" value="CheY-like_superfamily"/>
</dbReference>
<evidence type="ECO:0000256" key="3">
    <source>
        <dbReference type="PROSITE-ProRule" id="PRU00339"/>
    </source>
</evidence>
<dbReference type="SUPFAM" id="SSF48452">
    <property type="entry name" value="TPR-like"/>
    <property type="match status" value="1"/>
</dbReference>
<reference evidence="5" key="1">
    <citation type="submission" date="2010-05" db="EMBL/GenBank/DDBJ databases">
        <title>The draft genome of Desulfonatronospira thiodismutans ASO3-1.</title>
        <authorList>
            <consortium name="US DOE Joint Genome Institute (JGI-PGF)"/>
            <person name="Lucas S."/>
            <person name="Copeland A."/>
            <person name="Lapidus A."/>
            <person name="Cheng J.-F."/>
            <person name="Bruce D."/>
            <person name="Goodwin L."/>
            <person name="Pitluck S."/>
            <person name="Chertkov O."/>
            <person name="Brettin T."/>
            <person name="Detter J.C."/>
            <person name="Han C."/>
            <person name="Land M.L."/>
            <person name="Hauser L."/>
            <person name="Kyrpides N."/>
            <person name="Mikhailova N."/>
            <person name="Muyzer G."/>
            <person name="Woyke T."/>
        </authorList>
    </citation>
    <scope>NUCLEOTIDE SEQUENCE [LARGE SCALE GENOMIC DNA]</scope>
    <source>
        <strain evidence="5">ASO3-1</strain>
    </source>
</reference>
<dbReference type="InterPro" id="IPR001789">
    <property type="entry name" value="Sig_transdc_resp-reg_receiver"/>
</dbReference>
<accession>D6STM5</accession>
<dbReference type="GO" id="GO:0000160">
    <property type="term" value="P:phosphorelay signal transduction system"/>
    <property type="evidence" value="ECO:0007669"/>
    <property type="project" value="InterPro"/>
</dbReference>
<keyword evidence="6" id="KW-1185">Reference proteome</keyword>